<dbReference type="SMART" id="SM00052">
    <property type="entry name" value="EAL"/>
    <property type="match status" value="1"/>
</dbReference>
<dbReference type="InterPro" id="IPR001633">
    <property type="entry name" value="EAL_dom"/>
</dbReference>
<dbReference type="STRING" id="1122198.SAMN02745729_10410"/>
<dbReference type="SMART" id="SM00091">
    <property type="entry name" value="PAS"/>
    <property type="match status" value="2"/>
</dbReference>
<dbReference type="PROSITE" id="PS50883">
    <property type="entry name" value="EAL"/>
    <property type="match status" value="1"/>
</dbReference>
<dbReference type="InterPro" id="IPR035919">
    <property type="entry name" value="EAL_sf"/>
</dbReference>
<dbReference type="InterPro" id="IPR000014">
    <property type="entry name" value="PAS"/>
</dbReference>
<feature type="domain" description="PAS" evidence="1">
    <location>
        <begin position="15"/>
        <end position="64"/>
    </location>
</feature>
<dbReference type="Pfam" id="PF00990">
    <property type="entry name" value="GGDEF"/>
    <property type="match status" value="1"/>
</dbReference>
<dbReference type="InterPro" id="IPR052155">
    <property type="entry name" value="Biofilm_reg_signaling"/>
</dbReference>
<feature type="domain" description="PAC" evidence="2">
    <location>
        <begin position="91"/>
        <end position="145"/>
    </location>
</feature>
<dbReference type="Pfam" id="PF13426">
    <property type="entry name" value="PAS_9"/>
    <property type="match status" value="2"/>
</dbReference>
<keyword evidence="6" id="KW-1185">Reference proteome</keyword>
<dbReference type="SUPFAM" id="SSF55073">
    <property type="entry name" value="Nucleotide cyclase"/>
    <property type="match status" value="1"/>
</dbReference>
<dbReference type="NCBIfam" id="TIGR00254">
    <property type="entry name" value="GGDEF"/>
    <property type="match status" value="1"/>
</dbReference>
<dbReference type="SMART" id="SM00086">
    <property type="entry name" value="PAC"/>
    <property type="match status" value="2"/>
</dbReference>
<feature type="domain" description="PAC" evidence="2">
    <location>
        <begin position="213"/>
        <end position="267"/>
    </location>
</feature>
<dbReference type="NCBIfam" id="TIGR00229">
    <property type="entry name" value="sensory_box"/>
    <property type="match status" value="2"/>
</dbReference>
<evidence type="ECO:0000313" key="5">
    <source>
        <dbReference type="EMBL" id="SEA49735.1"/>
    </source>
</evidence>
<dbReference type="EMBL" id="FNRJ01000004">
    <property type="protein sequence ID" value="SEA49735.1"/>
    <property type="molecule type" value="Genomic_DNA"/>
</dbReference>
<dbReference type="PANTHER" id="PTHR44757">
    <property type="entry name" value="DIGUANYLATE CYCLASE DGCP"/>
    <property type="match status" value="1"/>
</dbReference>
<evidence type="ECO:0000259" key="2">
    <source>
        <dbReference type="PROSITE" id="PS50113"/>
    </source>
</evidence>
<dbReference type="CDD" id="cd01949">
    <property type="entry name" value="GGDEF"/>
    <property type="match status" value="1"/>
</dbReference>
<dbReference type="CDD" id="cd01948">
    <property type="entry name" value="EAL"/>
    <property type="match status" value="1"/>
</dbReference>
<dbReference type="InterPro" id="IPR000160">
    <property type="entry name" value="GGDEF_dom"/>
</dbReference>
<sequence length="706" mass="78219">MPPQTTSLNTSVDEQLRIMQASLEHLSDLVVVTDADLTPPGPRIVYVNQAVIERTGYDRERLIGASPRLFQGKDTCREALNRIGNALRRGERVREELLNYTSSGDAYWIGISIVPLFDDSGQLTHFVSTQSDITSRKRIESDLLLFRQAIDQSPSSVIITDNNGHITYVNNGFEINSGYSRDDVLGRTPGFRAWAPKSEVEKRAFWDRLDSGLPWRGEFVNRHKQGHRVVKRAVVSPVRNMEGNISHFLSVEQDITAEKEALSQLEYLAYHDPVTQMPNRRLLQQRVEALLHAPLIAPSAALLLIDLDDFKRINDAHGHGFGDRVLQKIGSRLQKQLLSESELVARLGGDEFGVLLCGRTTDAESDLIWRLEALSQQLARPLNIDGETLLLAGSIGVARIPQHGRSFVTLQRNADLALYKAKADGKGGYATFTAELNVAAQRRVRLEESLRLTILRDELSLAVQSQFGPAGDIRGAEVLVRWLRGPEGVPVSPAEFIPVAEASGLIKPLTLTVFRQALEIAAQLKAAGLRIPLSINLSSDLFRDSALIDALVDLVADSVVTPDALMLEITESLFIDTHPDLLRNMARLAELGFAFSLDDFGTGYSNLAYLKRLHLSELKIDKSFVDGLPQDEDNRAIVLSIISIARQLRLRVVAEGVETSAQADFLVAHGCELLQGYLLHKPSPAEEWLGQLMDGIEKNCRKGVDH</sequence>
<evidence type="ECO:0000259" key="3">
    <source>
        <dbReference type="PROSITE" id="PS50883"/>
    </source>
</evidence>
<dbReference type="SMART" id="SM00267">
    <property type="entry name" value="GGDEF"/>
    <property type="match status" value="1"/>
</dbReference>
<evidence type="ECO:0000313" key="6">
    <source>
        <dbReference type="Proteomes" id="UP000242469"/>
    </source>
</evidence>
<evidence type="ECO:0000259" key="1">
    <source>
        <dbReference type="PROSITE" id="PS50112"/>
    </source>
</evidence>
<feature type="domain" description="GGDEF" evidence="4">
    <location>
        <begin position="298"/>
        <end position="434"/>
    </location>
</feature>
<feature type="domain" description="PAS" evidence="1">
    <location>
        <begin position="142"/>
        <end position="188"/>
    </location>
</feature>
<feature type="domain" description="EAL" evidence="3">
    <location>
        <begin position="443"/>
        <end position="696"/>
    </location>
</feature>
<dbReference type="CDD" id="cd00130">
    <property type="entry name" value="PAS"/>
    <property type="match status" value="2"/>
</dbReference>
<dbReference type="Proteomes" id="UP000242469">
    <property type="component" value="Unassembled WGS sequence"/>
</dbReference>
<dbReference type="SUPFAM" id="SSF55785">
    <property type="entry name" value="PYP-like sensor domain (PAS domain)"/>
    <property type="match status" value="2"/>
</dbReference>
<dbReference type="PROSITE" id="PS50112">
    <property type="entry name" value="PAS"/>
    <property type="match status" value="2"/>
</dbReference>
<dbReference type="Gene3D" id="3.30.70.270">
    <property type="match status" value="1"/>
</dbReference>
<dbReference type="Pfam" id="PF00563">
    <property type="entry name" value="EAL"/>
    <property type="match status" value="1"/>
</dbReference>
<dbReference type="InterPro" id="IPR001610">
    <property type="entry name" value="PAC"/>
</dbReference>
<evidence type="ECO:0000259" key="4">
    <source>
        <dbReference type="PROSITE" id="PS50887"/>
    </source>
</evidence>
<accession>A0A1H4BNI0</accession>
<reference evidence="6" key="1">
    <citation type="submission" date="2016-10" db="EMBL/GenBank/DDBJ databases">
        <authorList>
            <person name="Varghese N."/>
            <person name="Submissions S."/>
        </authorList>
    </citation>
    <scope>NUCLEOTIDE SEQUENCE [LARGE SCALE GENOMIC DNA]</scope>
    <source>
        <strain evidence="6">DSM 11526</strain>
    </source>
</reference>
<organism evidence="5 6">
    <name type="scientific">Marinobacterium iners DSM 11526</name>
    <dbReference type="NCBI Taxonomy" id="1122198"/>
    <lineage>
        <taxon>Bacteria</taxon>
        <taxon>Pseudomonadati</taxon>
        <taxon>Pseudomonadota</taxon>
        <taxon>Gammaproteobacteria</taxon>
        <taxon>Oceanospirillales</taxon>
        <taxon>Oceanospirillaceae</taxon>
        <taxon>Marinobacterium</taxon>
    </lineage>
</organism>
<dbReference type="PROSITE" id="PS50887">
    <property type="entry name" value="GGDEF"/>
    <property type="match status" value="1"/>
</dbReference>
<dbReference type="InterPro" id="IPR000700">
    <property type="entry name" value="PAS-assoc_C"/>
</dbReference>
<dbReference type="AlphaFoldDB" id="A0A1H4BNI0"/>
<protein>
    <submittedName>
        <fullName evidence="5">PAS domain S-box-containing protein/diguanylate cyclase (GGDEF) domain-containing protein</fullName>
    </submittedName>
</protein>
<proteinExistence type="predicted"/>
<dbReference type="PROSITE" id="PS50113">
    <property type="entry name" value="PAC"/>
    <property type="match status" value="2"/>
</dbReference>
<dbReference type="InterPro" id="IPR029787">
    <property type="entry name" value="Nucleotide_cyclase"/>
</dbReference>
<dbReference type="PANTHER" id="PTHR44757:SF2">
    <property type="entry name" value="BIOFILM ARCHITECTURE MAINTENANCE PROTEIN MBAA"/>
    <property type="match status" value="1"/>
</dbReference>
<dbReference type="Gene3D" id="3.30.450.20">
    <property type="entry name" value="PAS domain"/>
    <property type="match status" value="2"/>
</dbReference>
<gene>
    <name evidence="5" type="ORF">SAMN02745729_10410</name>
</gene>
<dbReference type="Gene3D" id="3.20.20.450">
    <property type="entry name" value="EAL domain"/>
    <property type="match status" value="1"/>
</dbReference>
<dbReference type="InterPro" id="IPR035965">
    <property type="entry name" value="PAS-like_dom_sf"/>
</dbReference>
<name>A0A1H4BNI0_9GAMM</name>
<dbReference type="InterPro" id="IPR043128">
    <property type="entry name" value="Rev_trsase/Diguanyl_cyclase"/>
</dbReference>
<dbReference type="SUPFAM" id="SSF141868">
    <property type="entry name" value="EAL domain-like"/>
    <property type="match status" value="1"/>
</dbReference>